<comment type="caution">
    <text evidence="2">The sequence shown here is derived from an EMBL/GenBank/DDBJ whole genome shotgun (WGS) entry which is preliminary data.</text>
</comment>
<keyword evidence="3" id="KW-1185">Reference proteome</keyword>
<dbReference type="SUPFAM" id="SSF56601">
    <property type="entry name" value="beta-lactamase/transpeptidase-like"/>
    <property type="match status" value="1"/>
</dbReference>
<protein>
    <submittedName>
        <fullName evidence="2">CubicO group peptidase (Beta-lactamase class C family)</fullName>
    </submittedName>
</protein>
<dbReference type="EMBL" id="PVTP01000001">
    <property type="protein sequence ID" value="PRY80419.1"/>
    <property type="molecule type" value="Genomic_DNA"/>
</dbReference>
<dbReference type="OrthoDB" id="5377981at2"/>
<dbReference type="PANTHER" id="PTHR43283">
    <property type="entry name" value="BETA-LACTAMASE-RELATED"/>
    <property type="match status" value="1"/>
</dbReference>
<gene>
    <name evidence="2" type="ORF">CLV80_101271</name>
</gene>
<dbReference type="RefSeq" id="WP_106353961.1">
    <property type="nucleotide sequence ID" value="NZ_PVTP01000001.1"/>
</dbReference>
<feature type="domain" description="Beta-lactamase-related" evidence="1">
    <location>
        <begin position="24"/>
        <end position="287"/>
    </location>
</feature>
<accession>A0A2T0W4L8</accession>
<organism evidence="2 3">
    <name type="scientific">Yoonia maritima</name>
    <dbReference type="NCBI Taxonomy" id="1435347"/>
    <lineage>
        <taxon>Bacteria</taxon>
        <taxon>Pseudomonadati</taxon>
        <taxon>Pseudomonadota</taxon>
        <taxon>Alphaproteobacteria</taxon>
        <taxon>Rhodobacterales</taxon>
        <taxon>Paracoccaceae</taxon>
        <taxon>Yoonia</taxon>
    </lineage>
</organism>
<evidence type="ECO:0000259" key="1">
    <source>
        <dbReference type="Pfam" id="PF00144"/>
    </source>
</evidence>
<sequence>MSNGPMHTYWVTRSGSERSTGAAEATFPYWSFTKTVLAIAALQLVERGQLDLDANIDGQSFSLRQLLMHTAGLPDYGSVPAYQQAVAKSEKPWPREVMLRHALKNGALFAPGDGWSYSNIGYMYVLEEMEKAANAPVVEVLSTLIFEPLGAQSVKLAQEQSEFAETHWDAAKRYHPRWVYHGCLIGTASDAVKILHGLFCGQLLGTQILAQMLVTYPLGGPIPGRPWATCGYGLGLMSGEITGLGRVFGHSGVGPFCVNTVMHFYDRDDSMTVAAFTDGTDEGVTEYAAAKIALDR</sequence>
<dbReference type="Proteomes" id="UP000238007">
    <property type="component" value="Unassembled WGS sequence"/>
</dbReference>
<dbReference type="Gene3D" id="3.40.710.10">
    <property type="entry name" value="DD-peptidase/beta-lactamase superfamily"/>
    <property type="match status" value="1"/>
</dbReference>
<dbReference type="InterPro" id="IPR012338">
    <property type="entry name" value="Beta-lactam/transpept-like"/>
</dbReference>
<evidence type="ECO:0000313" key="2">
    <source>
        <dbReference type="EMBL" id="PRY80419.1"/>
    </source>
</evidence>
<proteinExistence type="predicted"/>
<dbReference type="AlphaFoldDB" id="A0A2T0W4L8"/>
<evidence type="ECO:0000313" key="3">
    <source>
        <dbReference type="Proteomes" id="UP000238007"/>
    </source>
</evidence>
<dbReference type="InterPro" id="IPR050789">
    <property type="entry name" value="Diverse_Enzym_Activities"/>
</dbReference>
<name>A0A2T0W4L8_9RHOB</name>
<dbReference type="InterPro" id="IPR001466">
    <property type="entry name" value="Beta-lactam-related"/>
</dbReference>
<reference evidence="2 3" key="1">
    <citation type="submission" date="2018-03" db="EMBL/GenBank/DDBJ databases">
        <title>Genomic Encyclopedia of Archaeal and Bacterial Type Strains, Phase II (KMG-II): from individual species to whole genera.</title>
        <authorList>
            <person name="Goeker M."/>
        </authorList>
    </citation>
    <scope>NUCLEOTIDE SEQUENCE [LARGE SCALE GENOMIC DNA]</scope>
    <source>
        <strain evidence="2 3">DSM 101533</strain>
    </source>
</reference>
<dbReference type="Pfam" id="PF00144">
    <property type="entry name" value="Beta-lactamase"/>
    <property type="match status" value="1"/>
</dbReference>